<gene>
    <name evidence="1" type="ORF">Ami103574_01515</name>
</gene>
<name>A0A858BVG5_9FIRM</name>
<reference evidence="1 2" key="1">
    <citation type="submission" date="2020-02" db="EMBL/GenBank/DDBJ databases">
        <authorList>
            <person name="Kim Y.B."/>
            <person name="Roh S.W."/>
        </authorList>
    </citation>
    <scope>NUCLEOTIDE SEQUENCE [LARGE SCALE GENOMIC DNA]</scope>
    <source>
        <strain evidence="1 2">DSM 103574</strain>
    </source>
</reference>
<keyword evidence="2" id="KW-1185">Reference proteome</keyword>
<dbReference type="Pfam" id="PF10719">
    <property type="entry name" value="ComFB"/>
    <property type="match status" value="1"/>
</dbReference>
<sequence length="93" mass="10425">MKVILKNIMESIVLQKLDETVDKLGCCTCDECRRDIASYALNLLPSKYVVTPEGEMYSKLNALSMQYEADLLSALSQATQVVSQKCRHKPLAK</sequence>
<dbReference type="Proteomes" id="UP000466848">
    <property type="component" value="Chromosome"/>
</dbReference>
<dbReference type="KEGG" id="abut:Ami103574_01515"/>
<dbReference type="EMBL" id="CP048649">
    <property type="protein sequence ID" value="QIB68066.1"/>
    <property type="molecule type" value="Genomic_DNA"/>
</dbReference>
<evidence type="ECO:0000313" key="2">
    <source>
        <dbReference type="Proteomes" id="UP000466848"/>
    </source>
</evidence>
<organism evidence="1 2">
    <name type="scientific">Aminipila butyrica</name>
    <dbReference type="NCBI Taxonomy" id="433296"/>
    <lineage>
        <taxon>Bacteria</taxon>
        <taxon>Bacillati</taxon>
        <taxon>Bacillota</taxon>
        <taxon>Clostridia</taxon>
        <taxon>Peptostreptococcales</taxon>
        <taxon>Anaerovoracaceae</taxon>
        <taxon>Aminipila</taxon>
    </lineage>
</organism>
<dbReference type="RefSeq" id="WP_163064986.1">
    <property type="nucleotide sequence ID" value="NZ_CP048649.1"/>
</dbReference>
<dbReference type="AlphaFoldDB" id="A0A858BVG5"/>
<accession>A0A858BVG5</accession>
<dbReference type="InterPro" id="IPR019657">
    <property type="entry name" value="ComFB"/>
</dbReference>
<proteinExistence type="predicted"/>
<evidence type="ECO:0000313" key="1">
    <source>
        <dbReference type="EMBL" id="QIB68066.1"/>
    </source>
</evidence>
<protein>
    <submittedName>
        <fullName evidence="1">Late competence development ComFB family protein</fullName>
    </submittedName>
</protein>